<keyword evidence="5 9" id="KW-0560">Oxidoreductase</keyword>
<evidence type="ECO:0000256" key="5">
    <source>
        <dbReference type="ARBA" id="ARBA00023002"/>
    </source>
</evidence>
<dbReference type="GO" id="GO:0020037">
    <property type="term" value="F:heme binding"/>
    <property type="evidence" value="ECO:0007669"/>
    <property type="project" value="InterPro"/>
</dbReference>
<evidence type="ECO:0000313" key="9">
    <source>
        <dbReference type="EMBL" id="CUX01984.1"/>
    </source>
</evidence>
<dbReference type="PANTHER" id="PTHR24286">
    <property type="entry name" value="CYTOCHROME P450 26"/>
    <property type="match status" value="1"/>
</dbReference>
<evidence type="ECO:0000256" key="4">
    <source>
        <dbReference type="ARBA" id="ARBA00022723"/>
    </source>
</evidence>
<evidence type="ECO:0000256" key="2">
    <source>
        <dbReference type="ARBA" id="ARBA00010617"/>
    </source>
</evidence>
<dbReference type="EC" id="1.11.2.4" evidence="9"/>
<keyword evidence="7" id="KW-0503">Monooxygenase</keyword>
<dbReference type="PANTHER" id="PTHR24286:SF24">
    <property type="entry name" value="LANOSTEROL 14-ALPHA DEMETHYLASE"/>
    <property type="match status" value="1"/>
</dbReference>
<evidence type="ECO:0000256" key="3">
    <source>
        <dbReference type="ARBA" id="ARBA00022617"/>
    </source>
</evidence>
<keyword evidence="6 8" id="KW-0408">Iron</keyword>
<dbReference type="InterPro" id="IPR036396">
    <property type="entry name" value="Cyt_P450_sf"/>
</dbReference>
<evidence type="ECO:0000256" key="6">
    <source>
        <dbReference type="ARBA" id="ARBA00023004"/>
    </source>
</evidence>
<feature type="binding site" description="axial binding residue" evidence="8">
    <location>
        <position position="362"/>
    </location>
    <ligand>
        <name>heme</name>
        <dbReference type="ChEBI" id="CHEBI:30413"/>
    </ligand>
    <ligandPart>
        <name>Fe</name>
        <dbReference type="ChEBI" id="CHEBI:18248"/>
    </ligandPart>
</feature>
<dbReference type="GO" id="GO:0004497">
    <property type="term" value="F:monooxygenase activity"/>
    <property type="evidence" value="ECO:0007669"/>
    <property type="project" value="UniProtKB-KW"/>
</dbReference>
<comment type="cofactor">
    <cofactor evidence="1 8">
        <name>heme</name>
        <dbReference type="ChEBI" id="CHEBI:30413"/>
    </cofactor>
</comment>
<keyword evidence="3 8" id="KW-0349">Heme</keyword>
<evidence type="ECO:0000256" key="1">
    <source>
        <dbReference type="ARBA" id="ARBA00001971"/>
    </source>
</evidence>
<dbReference type="Gene3D" id="1.10.630.10">
    <property type="entry name" value="Cytochrome P450"/>
    <property type="match status" value="1"/>
</dbReference>
<comment type="caution">
    <text evidence="9">The sequence shown here is derived from an EMBL/GenBank/DDBJ whole genome shotgun (WGS) entry which is preliminary data.</text>
</comment>
<evidence type="ECO:0000256" key="8">
    <source>
        <dbReference type="PIRSR" id="PIRSR602401-1"/>
    </source>
</evidence>
<keyword evidence="4 8" id="KW-0479">Metal-binding</keyword>
<evidence type="ECO:0000256" key="7">
    <source>
        <dbReference type="ARBA" id="ARBA00023033"/>
    </source>
</evidence>
<evidence type="ECO:0000313" key="10">
    <source>
        <dbReference type="Proteomes" id="UP000191933"/>
    </source>
</evidence>
<protein>
    <submittedName>
        <fullName evidence="9">Fatty-acid peroxygenase</fullName>
        <ecNumber evidence="9">1.11.2.4</ecNumber>
    </submittedName>
</protein>
<dbReference type="GO" id="GO:0004601">
    <property type="term" value="F:peroxidase activity"/>
    <property type="evidence" value="ECO:0007669"/>
    <property type="project" value="UniProtKB-KW"/>
</dbReference>
<dbReference type="RefSeq" id="WP_072492755.1">
    <property type="nucleotide sequence ID" value="NZ_LT009720.1"/>
</dbReference>
<dbReference type="GO" id="GO:0016125">
    <property type="term" value="P:sterol metabolic process"/>
    <property type="evidence" value="ECO:0007669"/>
    <property type="project" value="TreeGrafter"/>
</dbReference>
<proteinExistence type="inferred from homology"/>
<dbReference type="PRINTS" id="PR00463">
    <property type="entry name" value="EP450I"/>
</dbReference>
<accession>A0A9W5F7M5</accession>
<dbReference type="Pfam" id="PF00067">
    <property type="entry name" value="p450"/>
    <property type="match status" value="1"/>
</dbReference>
<dbReference type="EMBL" id="FBVY01000042">
    <property type="protein sequence ID" value="CUX01984.1"/>
    <property type="molecule type" value="Genomic_DNA"/>
</dbReference>
<dbReference type="InterPro" id="IPR002401">
    <property type="entry name" value="Cyt_P450_E_grp-I"/>
</dbReference>
<name>A0A9W5F7M5_9HYPH</name>
<dbReference type="GO" id="GO:0016705">
    <property type="term" value="F:oxidoreductase activity, acting on paired donors, with incorporation or reduction of molecular oxygen"/>
    <property type="evidence" value="ECO:0007669"/>
    <property type="project" value="InterPro"/>
</dbReference>
<comment type="similarity">
    <text evidence="2">Belongs to the cytochrome P450 family.</text>
</comment>
<sequence>MPHIPHERVLDSTFALVRDPYRFISDRCRHHGSDLFETRLMLQKTICVSGPEAAALFYDANRFARRGAMPKAIQKTLLGVGGVQGLDEEQHRHRKGMFMSLMSPERLEKLVRLTAEEWEARLPGWRSSRRIVLYPEVREILTRSVCTWAGVPLAEPDLNARTRQIAALFDHAGSIGFRHLWSRYARNRTDAWLTTMIEDIRKGLIRPPDQSAAHIIAWHRDLNGKLLEPDVAAVELINVVRPTVAVSVYIVCVAHALHSHPEVQKRLQAGTGGYQDLFVQEVRRHYPFFPAVAARTRHSFEWNGYRFAKGRRVLLDLYGTNHDRRTWDRPDEFEPERFRQWDGSRFNFVPQGGGDHHAGHRCPGEWIAIELMKLATEILTRRVSYDVPDQNLEINWSRLPALPEDRFVIDNIRMA</sequence>
<keyword evidence="10" id="KW-1185">Reference proteome</keyword>
<keyword evidence="9" id="KW-0575">Peroxidase</keyword>
<dbReference type="InterPro" id="IPR001128">
    <property type="entry name" value="Cyt_P450"/>
</dbReference>
<organism evidence="9 10">
    <name type="scientific">Agrobacterium genomosp. 2 str. CFBP 5494</name>
    <dbReference type="NCBI Taxonomy" id="1183436"/>
    <lineage>
        <taxon>Bacteria</taxon>
        <taxon>Pseudomonadati</taxon>
        <taxon>Pseudomonadota</taxon>
        <taxon>Alphaproteobacteria</taxon>
        <taxon>Hyphomicrobiales</taxon>
        <taxon>Rhizobiaceae</taxon>
        <taxon>Rhizobium/Agrobacterium group</taxon>
        <taxon>Agrobacterium</taxon>
        <taxon>Agrobacterium tumefaciens complex</taxon>
    </lineage>
</organism>
<reference evidence="9 10" key="1">
    <citation type="submission" date="2016-01" db="EMBL/GenBank/DDBJ databases">
        <authorList>
            <person name="Regsiter A."/>
            <person name="william w."/>
        </authorList>
    </citation>
    <scope>NUCLEOTIDE SEQUENCE [LARGE SCALE GENOMIC DNA]</scope>
    <source>
        <strain evidence="9 10">CFBP 5494</strain>
    </source>
</reference>
<dbReference type="Proteomes" id="UP000191933">
    <property type="component" value="Unassembled WGS sequence"/>
</dbReference>
<dbReference type="AlphaFoldDB" id="A0A9W5F7M5"/>
<gene>
    <name evidence="9" type="primary">cypC</name>
    <name evidence="9" type="ORF">AGR2A_pa40031</name>
</gene>
<dbReference type="GO" id="GO:0005506">
    <property type="term" value="F:iron ion binding"/>
    <property type="evidence" value="ECO:0007669"/>
    <property type="project" value="InterPro"/>
</dbReference>
<dbReference type="SUPFAM" id="SSF48264">
    <property type="entry name" value="Cytochrome P450"/>
    <property type="match status" value="1"/>
</dbReference>
<dbReference type="CDD" id="cd11067">
    <property type="entry name" value="CYP152"/>
    <property type="match status" value="1"/>
</dbReference>